<dbReference type="EMBL" id="KC292028">
    <property type="protein sequence ID" value="AGM11833.1"/>
    <property type="molecule type" value="Genomic_DNA"/>
</dbReference>
<accession>R4TNM4</accession>
<keyword evidence="2" id="KW-1185">Reference proteome</keyword>
<evidence type="ECO:0000313" key="2">
    <source>
        <dbReference type="Proteomes" id="UP000204143"/>
    </source>
</evidence>
<dbReference type="GeneID" id="16193686"/>
<dbReference type="RefSeq" id="YP_008058426.1">
    <property type="nucleotide sequence ID" value="NC_021319.1"/>
</dbReference>
<protein>
    <submittedName>
        <fullName evidence="1">Uncharacterized protein</fullName>
    </submittedName>
</protein>
<name>R4TNM4_9CAUD</name>
<gene>
    <name evidence="1" type="primary">64</name>
    <name evidence="1" type="ORF">HCTV2_64</name>
</gene>
<reference evidence="1 2" key="1">
    <citation type="submission" date="2012-12" db="EMBL/GenBank/DDBJ databases">
        <authorList>
            <person name="Sencilo A."/>
            <person name="Jacobs-Sera D."/>
            <person name="Russell D.A."/>
            <person name="Ko C."/>
            <person name="Bowman C.A."/>
            <person name="Atanasova N."/>
            <person name="Osterlund E."/>
            <person name="Oksanen H.M."/>
            <person name="Bamford D.H."/>
            <person name="Hatfull G.F."/>
            <person name="Roine E."/>
            <person name="Hendrix R.W."/>
        </authorList>
    </citation>
    <scope>NUCLEOTIDE SEQUENCE [LARGE SCALE GENOMIC DNA]</scope>
</reference>
<dbReference type="Proteomes" id="UP000204143">
    <property type="component" value="Segment"/>
</dbReference>
<dbReference type="KEGG" id="vg:16193686"/>
<proteinExistence type="predicted"/>
<organism evidence="1 2">
    <name type="scientific">Haloarcula californiae tailed virus 2</name>
    <dbReference type="NCBI Taxonomy" id="1273747"/>
    <lineage>
        <taxon>Viruses</taxon>
        <taxon>Duplodnaviria</taxon>
        <taxon>Heunggongvirae</taxon>
        <taxon>Uroviricota</taxon>
        <taxon>Caudoviricetes</taxon>
        <taxon>Saparoviridae</taxon>
        <taxon>Samsavirus</taxon>
        <taxon>Samsavirus crystalli</taxon>
        <taxon>Samsavirus HCTV2</taxon>
    </lineage>
</organism>
<evidence type="ECO:0000313" key="1">
    <source>
        <dbReference type="EMBL" id="AGM11833.1"/>
    </source>
</evidence>
<sequence>MTDTPEAIGDRAEYERFDSDGLEQCPVCGTSLDSRWHTGRVVQPTGPESCVEYDHLLETDPMDGPFYCGECWDSHLTERREATHRTLSEFGTTDDVYYGE</sequence>